<comment type="caution">
    <text evidence="2">The sequence shown here is derived from an EMBL/GenBank/DDBJ whole genome shotgun (WGS) entry which is preliminary data.</text>
</comment>
<accession>A0A8J3YVU8</accession>
<dbReference type="Proteomes" id="UP000619260">
    <property type="component" value="Unassembled WGS sequence"/>
</dbReference>
<keyword evidence="1" id="KW-1133">Transmembrane helix</keyword>
<dbReference type="RefSeq" id="WP_203904078.1">
    <property type="nucleotide sequence ID" value="NZ_BOPF01000038.1"/>
</dbReference>
<evidence type="ECO:0000256" key="1">
    <source>
        <dbReference type="SAM" id="Phobius"/>
    </source>
</evidence>
<gene>
    <name evidence="2" type="ORF">Val02_75340</name>
</gene>
<reference evidence="2" key="1">
    <citation type="submission" date="2021-01" db="EMBL/GenBank/DDBJ databases">
        <title>Whole genome shotgun sequence of Virgisporangium aliadipatigenens NBRC 105644.</title>
        <authorList>
            <person name="Komaki H."/>
            <person name="Tamura T."/>
        </authorList>
    </citation>
    <scope>NUCLEOTIDE SEQUENCE</scope>
    <source>
        <strain evidence="2">NBRC 105644</strain>
    </source>
</reference>
<protein>
    <submittedName>
        <fullName evidence="2">Uncharacterized protein</fullName>
    </submittedName>
</protein>
<keyword evidence="1" id="KW-0812">Transmembrane</keyword>
<evidence type="ECO:0000313" key="3">
    <source>
        <dbReference type="Proteomes" id="UP000619260"/>
    </source>
</evidence>
<organism evidence="2 3">
    <name type="scientific">Virgisporangium aliadipatigenens</name>
    <dbReference type="NCBI Taxonomy" id="741659"/>
    <lineage>
        <taxon>Bacteria</taxon>
        <taxon>Bacillati</taxon>
        <taxon>Actinomycetota</taxon>
        <taxon>Actinomycetes</taxon>
        <taxon>Micromonosporales</taxon>
        <taxon>Micromonosporaceae</taxon>
        <taxon>Virgisporangium</taxon>
    </lineage>
</organism>
<feature type="transmembrane region" description="Helical" evidence="1">
    <location>
        <begin position="165"/>
        <end position="183"/>
    </location>
</feature>
<dbReference type="EMBL" id="BOPF01000038">
    <property type="protein sequence ID" value="GIJ50648.1"/>
    <property type="molecule type" value="Genomic_DNA"/>
</dbReference>
<keyword evidence="3" id="KW-1185">Reference proteome</keyword>
<feature type="transmembrane region" description="Helical" evidence="1">
    <location>
        <begin position="71"/>
        <end position="92"/>
    </location>
</feature>
<feature type="transmembrane region" description="Helical" evidence="1">
    <location>
        <begin position="7"/>
        <end position="26"/>
    </location>
</feature>
<evidence type="ECO:0000313" key="2">
    <source>
        <dbReference type="EMBL" id="GIJ50648.1"/>
    </source>
</evidence>
<proteinExistence type="predicted"/>
<keyword evidence="1" id="KW-0472">Membrane</keyword>
<sequence length="189" mass="19337">MRTGALYRIAAVAGVACAVILVFNSFRRGGAIPENGLTHTVAPFGALAGIFALSGLYLYQRVKAGTLGTVAYALNAAGLAGAFAIEYIRHFVFPNLDRSTVDALVAGGSTRTAFLATAFTLIVGALLFGVASWRAGAYPRPAVLLYSLGLVPGSLAGAVPEIVYLGGLCTAAVGVAWMSLALYRAPAPA</sequence>
<feature type="transmembrane region" description="Helical" evidence="1">
    <location>
        <begin position="112"/>
        <end position="131"/>
    </location>
</feature>
<dbReference type="AlphaFoldDB" id="A0A8J3YVU8"/>
<feature type="transmembrane region" description="Helical" evidence="1">
    <location>
        <begin position="41"/>
        <end position="59"/>
    </location>
</feature>
<name>A0A8J3YVU8_9ACTN</name>
<feature type="transmembrane region" description="Helical" evidence="1">
    <location>
        <begin position="143"/>
        <end position="159"/>
    </location>
</feature>